<dbReference type="SUPFAM" id="SSF52777">
    <property type="entry name" value="CoA-dependent acyltransferases"/>
    <property type="match status" value="8"/>
</dbReference>
<dbReference type="InterPro" id="IPR020841">
    <property type="entry name" value="PKS_Beta-ketoAc_synthase_dom"/>
</dbReference>
<dbReference type="SUPFAM" id="SSF56801">
    <property type="entry name" value="Acetyl-CoA synthetase-like"/>
    <property type="match status" value="2"/>
</dbReference>
<feature type="domain" description="Carrier" evidence="8">
    <location>
        <begin position="1403"/>
        <end position="1477"/>
    </location>
</feature>
<keyword evidence="6" id="KW-0677">Repeat</keyword>
<dbReference type="InterPro" id="IPR042099">
    <property type="entry name" value="ANL_N_sf"/>
</dbReference>
<dbReference type="FunFam" id="1.10.1200.10:FF:000005">
    <property type="entry name" value="Nonribosomal peptide synthetase 1"/>
    <property type="match status" value="1"/>
</dbReference>
<proteinExistence type="inferred from homology"/>
<dbReference type="Pfam" id="PF08659">
    <property type="entry name" value="KR"/>
    <property type="match status" value="1"/>
</dbReference>
<dbReference type="Gene3D" id="3.40.50.720">
    <property type="entry name" value="NAD(P)-binding Rossmann-like Domain"/>
    <property type="match status" value="1"/>
</dbReference>
<comment type="similarity">
    <text evidence="2">Belongs to the ATP-dependent AMP-binding enzyme family.</text>
</comment>
<dbReference type="NCBIfam" id="NF003417">
    <property type="entry name" value="PRK04813.1"/>
    <property type="match status" value="2"/>
</dbReference>
<dbReference type="InterPro" id="IPR049490">
    <property type="entry name" value="C883_1060-like_KR_N"/>
</dbReference>
<feature type="domain" description="Carrier" evidence="8">
    <location>
        <begin position="3964"/>
        <end position="4041"/>
    </location>
</feature>
<dbReference type="InterPro" id="IPR036736">
    <property type="entry name" value="ACP-like_sf"/>
</dbReference>
<protein>
    <submittedName>
        <fullName evidence="10">Amino acid adenylation domain-containing protein</fullName>
    </submittedName>
</protein>
<evidence type="ECO:0000259" key="8">
    <source>
        <dbReference type="PROSITE" id="PS50075"/>
    </source>
</evidence>
<dbReference type="SMART" id="SM00823">
    <property type="entry name" value="PKS_PP"/>
    <property type="match status" value="3"/>
</dbReference>
<evidence type="ECO:0000256" key="3">
    <source>
        <dbReference type="ARBA" id="ARBA00022450"/>
    </source>
</evidence>
<dbReference type="PROSITE" id="PS00012">
    <property type="entry name" value="PHOSPHOPANTETHEINE"/>
    <property type="match status" value="2"/>
</dbReference>
<dbReference type="InterPro" id="IPR018201">
    <property type="entry name" value="Ketoacyl_synth_AS"/>
</dbReference>
<evidence type="ECO:0000256" key="1">
    <source>
        <dbReference type="ARBA" id="ARBA00001957"/>
    </source>
</evidence>
<evidence type="ECO:0000256" key="2">
    <source>
        <dbReference type="ARBA" id="ARBA00006432"/>
    </source>
</evidence>
<dbReference type="InterPro" id="IPR025110">
    <property type="entry name" value="AMP-bd_C"/>
</dbReference>
<dbReference type="Gene3D" id="3.40.47.10">
    <property type="match status" value="1"/>
</dbReference>
<dbReference type="Gene3D" id="3.40.50.12780">
    <property type="entry name" value="N-terminal domain of ligase-like"/>
    <property type="match status" value="2"/>
</dbReference>
<dbReference type="InterPro" id="IPR013968">
    <property type="entry name" value="PKS_KR"/>
</dbReference>
<dbReference type="SMART" id="SM00827">
    <property type="entry name" value="PKS_AT"/>
    <property type="match status" value="1"/>
</dbReference>
<dbReference type="Pfam" id="PF21394">
    <property type="entry name" value="Beta-ketacyl_N"/>
    <property type="match status" value="1"/>
</dbReference>
<dbReference type="CDD" id="cd05930">
    <property type="entry name" value="A_NRPS"/>
    <property type="match status" value="2"/>
</dbReference>
<dbReference type="SUPFAM" id="SSF55048">
    <property type="entry name" value="Probable ACP-binding domain of malonyl-CoA ACP transacylase"/>
    <property type="match status" value="1"/>
</dbReference>
<evidence type="ECO:0000256" key="5">
    <source>
        <dbReference type="ARBA" id="ARBA00022679"/>
    </source>
</evidence>
<keyword evidence="3" id="KW-0596">Phosphopantetheine</keyword>
<reference evidence="10 11" key="1">
    <citation type="submission" date="2020-04" db="EMBL/GenBank/DDBJ databases">
        <authorList>
            <person name="Yin C."/>
        </authorList>
    </citation>
    <scope>NUCLEOTIDE SEQUENCE [LARGE SCALE GENOMIC DNA]</scope>
    <source>
        <strain evidence="10 11">Ae27</strain>
    </source>
</reference>
<organism evidence="10 11">
    <name type="scientific">Chitinophaga varians</name>
    <dbReference type="NCBI Taxonomy" id="2202339"/>
    <lineage>
        <taxon>Bacteria</taxon>
        <taxon>Pseudomonadati</taxon>
        <taxon>Bacteroidota</taxon>
        <taxon>Chitinophagia</taxon>
        <taxon>Chitinophagales</taxon>
        <taxon>Chitinophagaceae</taxon>
        <taxon>Chitinophaga</taxon>
    </lineage>
</organism>
<dbReference type="PROSITE" id="PS52004">
    <property type="entry name" value="KS3_2"/>
    <property type="match status" value="1"/>
</dbReference>
<feature type="domain" description="Ketosynthase family 3 (KS3)" evidence="9">
    <location>
        <begin position="6"/>
        <end position="430"/>
    </location>
</feature>
<dbReference type="Gene3D" id="3.30.300.30">
    <property type="match status" value="2"/>
</dbReference>
<dbReference type="Pfam" id="PF00109">
    <property type="entry name" value="ketoacyl-synt"/>
    <property type="match status" value="1"/>
</dbReference>
<dbReference type="InterPro" id="IPR057326">
    <property type="entry name" value="KR_dom"/>
</dbReference>
<comment type="cofactor">
    <cofactor evidence="1">
        <name>pantetheine 4'-phosphate</name>
        <dbReference type="ChEBI" id="CHEBI:47942"/>
    </cofactor>
</comment>
<dbReference type="GO" id="GO:0005737">
    <property type="term" value="C:cytoplasm"/>
    <property type="evidence" value="ECO:0007669"/>
    <property type="project" value="TreeGrafter"/>
</dbReference>
<dbReference type="InterPro" id="IPR001242">
    <property type="entry name" value="Condensation_dom"/>
</dbReference>
<dbReference type="PANTHER" id="PTHR45527">
    <property type="entry name" value="NONRIBOSOMAL PEPTIDE SYNTHETASE"/>
    <property type="match status" value="1"/>
</dbReference>
<dbReference type="PROSITE" id="PS00606">
    <property type="entry name" value="KS3_1"/>
    <property type="match status" value="1"/>
</dbReference>
<dbReference type="Gene3D" id="3.30.559.30">
    <property type="entry name" value="Nonribosomal peptide synthetase, condensation domain"/>
    <property type="match status" value="4"/>
</dbReference>
<name>A0A847RQS8_9BACT</name>
<dbReference type="InterPro" id="IPR016039">
    <property type="entry name" value="Thiolase-like"/>
</dbReference>
<evidence type="ECO:0000259" key="9">
    <source>
        <dbReference type="PROSITE" id="PS52004"/>
    </source>
</evidence>
<dbReference type="SMART" id="SM00825">
    <property type="entry name" value="PKS_KS"/>
    <property type="match status" value="1"/>
</dbReference>
<dbReference type="FunFam" id="3.40.50.980:FF:000001">
    <property type="entry name" value="Non-ribosomal peptide synthetase"/>
    <property type="match status" value="1"/>
</dbReference>
<dbReference type="InterPro" id="IPR006162">
    <property type="entry name" value="Ppantetheine_attach_site"/>
</dbReference>
<dbReference type="Gene3D" id="1.10.1200.10">
    <property type="entry name" value="ACP-like"/>
    <property type="match status" value="3"/>
</dbReference>
<accession>A0A847RQS8</accession>
<dbReference type="GO" id="GO:0043041">
    <property type="term" value="P:amino acid activation for nonribosomal peptide biosynthetic process"/>
    <property type="evidence" value="ECO:0007669"/>
    <property type="project" value="TreeGrafter"/>
</dbReference>
<feature type="domain" description="Carrier" evidence="8">
    <location>
        <begin position="2456"/>
        <end position="2530"/>
    </location>
</feature>
<evidence type="ECO:0000313" key="11">
    <source>
        <dbReference type="Proteomes" id="UP000570474"/>
    </source>
</evidence>
<dbReference type="InterPro" id="IPR045851">
    <property type="entry name" value="AMP-bd_C_sf"/>
</dbReference>
<dbReference type="GO" id="GO:0031177">
    <property type="term" value="F:phosphopantetheine binding"/>
    <property type="evidence" value="ECO:0007669"/>
    <property type="project" value="InterPro"/>
</dbReference>
<comment type="caution">
    <text evidence="10">The sequence shown here is derived from an EMBL/GenBank/DDBJ whole genome shotgun (WGS) entry which is preliminary data.</text>
</comment>
<dbReference type="InterPro" id="IPR014030">
    <property type="entry name" value="Ketoacyl_synth_N"/>
</dbReference>
<dbReference type="InterPro" id="IPR020845">
    <property type="entry name" value="AMP-binding_CS"/>
</dbReference>
<sequence length="4480" mass="498441">MSTYTGLEIAIIGMAGRFPGAADVHAFWNNLAAGVESVRFFTDEELREDGEDERLINTPGYVKANGLLEDKDCFDAAFFNYRPDEAGIMTPQMRVFHECVWAALEDAGCNPDETPYKIGMFAGASPDINWELYAQLMNRDGKVDDFTLSLLSNPKFIATKLSYDLNLKGPSVFLDTACSTSLVAVHMACKSLLLGECGMAVAGGVTVTNRPRRGYLYQEGMIYSKDGHCRTFDDAASGTVAGEGAGVVVLKTLKNALKDGDNIWAVIKGSGINNDGAGKVGYTAPSVKGQIEAIMMAQKWAKTAPETISYIEAHGTATKLGDPVEMEALNAVFGKSEAKYCAVGSVKTNIGHLDTAAGIAGLIKVVLSLRYRQLPPSLHFQTPNREIGFTGTPFYVNTALREWRNDQYPLRAGVSSFGIGGTNAHLILEEAPQAPDVADGRKSHLLMLSAKTKPALERAAANLKAFLEQNSDASLADLAYTLQTGRKSFRYRKYVVSETFSEAIAQLAKAPVEDSESATRTQHYRKVFMFPGQGSQYINMCRELYTSEPVFREETDKAFAIVEKISGRQLYPVVFPEDGADTTAIDETACTQPLLFIVEYALARLLITWGILPDLMIGHSVGEYVAACISGVFSLEDALWLVVKRGELMQKAPRGKMLAVSMGRKALENLLPHYKNISLAAVNSSSLCVVAGTEAAISEFGAVLNAEGYASRLLRTSHAFHSYLMDSVLDEFHQVVARVQMHPQQIPFISNLTGLPAADAMICTPGYWVNHLRHTVLFADGIATILQQEHTVLIEAGPGKTLGSFVQSGKAQNATHKVCQLTRHPREDTGDLHRLLAGIGQLWQWGIVPDWQQFYQGQVRRKISLPTYSFEKTKFPVYVDASRMLSEMTADRALQKDADMSRWFYTPSWTIAPPVQCPRPVKETGYTLLLADECGVGEALASGYKAAGEKIICVTAGDAFYQHTDDAYTIDPSCRAHFDQLLTALAKSHRLPHCIVYCWGIQEPVSQTVSAAVLSRCCYGLLELAKSCQAYGERAPQFVVITHKMYYILDAAGPAGLQVLAPALLKVLSQETPGMRASHIDIDLEDLLRADFATFLQREIQTAERGAVTCFRHGKRWRQTFERITPPHAHAFRQEGVYLITGGLGNLGFVIADYLLRTHNARVMLLGRTGLLTATSDNLCPAQVEKLQRLRRLEKHTAGKVAYLSCNVADPARLAAAVKECEARFGALHGVIHAAGITGGSSVSPASELTAADFDAQFEPKIKGVQALKEVLEGKQVDFCLIISSLSAVLGGIGFGAYAPANAFMDHFISSHKAQEKLENWINVSLDGLELESATADLIGKEEVMAVLERIPAMKELPGVLVSASDLYARLDRWIYGNRPENQQPALQPVLPAYEASLPVTAAAPGVATQALTALWQQFFDREITAEDDFFEIGGDSLKALTMIGRLRSAFHVEISVRDFFHHSTVEKMAALIAATAAVHNDEASTYAPVAPSPRKDWYPLSAVQQRQHFLYEFDRSSLAYNLSQMIRIKGPVDKEKFNRVINRIVARHEILRTYVGFEEGTAVQKITDAVHIPLDHIMATEDELPEVIKGFVRPFDLHSGPLLRIALVEISTDEFLLMIDMHHFISDGVSFNIFLKEFMALYNGQELAEVKLQYRDYAVWQRTEARRQLLEQHRHWWLEEFAEEAAALDLPLDYSRPLVRNYKGATIEFDLGEQETQQLREIAEAEGATLFMVLLAVYSVLLGKLSGQEDVVIGTPTSGRDHADLESIMGMFVNTVAIRTFPRGEMSFRTLLREVRSKALNVFDRQAYPYESLIDELKLARDTSRNPLFDVWFVYQNFNDTLLELPDLRLSPYPAGSAISQFDLSLTAGELNGRLHLNFEYSTELFSRNTIERFITYLRRIVNAVCANADDRIASIALVQGAERELLLNTFNDTVKHIEREKTFFALFMEQMLRTPEHIAVEHRHLSLNYHELYGRAARLGQYLAAKGIKAGSRVALYMPRGIDMLTAILGTFRAGAAYVPVETDYPSQRVLEIITDSNAEVVLVNRQSLSLADDPGLSAEICNVEDVVQTDQGTAIPEPAKADDIAYIIFTSGTTGRPKGVMVHQLGMLNHIYAMIEALQLGEGDVIAQMASCSFDISVWQFLCALLTGGRTCIIDKDIVQDPARLLKEIREKQVTIAEMVPSLLGSLLDEALLSGAPQRLPLRWVIPTAELITPALAARWYGAYPDVRLINAYGPAEASDDVTLYLIRPDDDRPVIPIGKPVGNIRIYILDRYRNLCPVGVVGEICIAGVGVGKGYWQDNEKTARAFIPNPFITDANPWSADYSVLYCTGDMGYYLPDGNIVFNGRRDHQVKIRGHRIELSEVENHLLQHGQLKEVAVLDREKNGSRFLAAYYVAGQALSADDLRTYLMSRLPEYMVPSFFVWMEKMPRTVNGKLDRKALPAPEASRTEMQEMPVTSSEQLLADIWCKVLEIQTVGVTDNFFAIGGDSIKSTQIVSRLRSAGYEISVKDIFICQNIRELANRVRPVVSVSDQSPVTGTAILTPVQRLFFEGPVTRKHHYNQSVLLNFPAGISVDVVKKIFIRIQEHHDALRMVLRHNGDGDIMMENRGVDMELWCREYDFRGTPDPAAALLAACNSVQAGIDLQSGPLMRLALSHMPDGSRLLIVIHHLVVDGISWRILLEDIASLYDRLQKNEVPGLPPKTDAFLNWPSRLSEYIRTESYQKAKCYWALPAPGKTVPIRRDHNTEQGTLAHAAIETIRLDHATTAALITTAHHRFGTRINDLLLTALLLAVRRQYGNNILRLDLEGHGREELVPGTDISRTVGWFTSIFPVTLEVAGEDLGTTIKAVKETLRAIPNNGIDYGIWRFMDPEAHVPPEHETRPQIIFNYLGQFDEDNGGPLYAMAPESSGDEQHGEEILEYELEISGHIANGTLELNLRFSREQYYPETIRSLMHACKDYLEQITACCCAENIRELTPSDLTYKALTVEQLDALQKRYAVADVYPLSPMQEGIFFHTLYDEHGRYYFEQLTCRVEGTLNIEAVEQAMNVIIDRYSVLRTAFVHEGLDRPLQVVLQARKVDFAYIDVSPECREKGKEAVIRSYQLQDKSRKFNLEKDVLMRLTILQLSDEACAFIWSYHHILMDGWCMSLIIDDFRKLYHACSSGGKAALPPVKPYSEYISWLVSRNTSASVGYWRQYLSGYDSPVTLRAAAKVSPAATAAPPGMLVQELLIAPGVTGQLKNMSIKYGVTINTILQLAWALMLGRYNNTSDVVFGAVVSGRPAEVAGIESMVGLFINTIPVRVTWTAEDTMPRLLRKLQETALNGEVHHFHSLAEIQALSEPGRELLDHILVFENYPISSAIQGGGLQAGGLAITGVTVDVQTNYDLAVVIMPGDTICINFKYNPQIYDTAAVGRLAAHLEQIITGLANDWARPAADLEMITEAEKAWLVQLNEAVLRYSNEKTFIHMFEEQVAQRPLHDAVVYGDDRITYRELSERSTEMAGRIRQRPYAGELVAVYVSPSVEMMIALLGVLKAGKAFLPLDPGQHTGRQAEVLLESRAGLLLTTEDLQQDLHFDGEKLMIHRQLPAGTTNEDCLPARPECPAYVIYTSGSTGRPKGVKIRHRNLANYVRWFTQMLPLTPGDQSVLTSSYAFDLGYSSIFPVLAGGGTLHLVSPSCYRSPEELLQYVADNHITYLKLTPTLFSAIVEAPAFGRCPLPALRHILLGGEPIVPADIEKAMKYYGHIQYINHYGPTETTIGVVAQRITDPSFFRRPTIGRPAGNTKIFIVDRQLKIQPPGIPGELCVAGDSVGEGYLHQEALTEEKFVSIHSLTTGKVYRTGDLATILPDGNIELLGRIDHQVKIRGFRVETGEIENRLTGFQEIKQAVVGLLEKGGSKQLVAWYVADNEIEHWRLKDYLAARLPDHMVPVAYVRIDKLPLTGSGKIDRKALPDPGVRPEGSYVAPRTRTEQTLAGIWAGLLQIDAVTISVKDDFFELGGHSVTAVRLNYRIQGLFAVRPGIQQIFHTPTIEQLARIVDTLRKEEAIMIRRREKMDYYPASSAQERIFYEHTLVKDNLTYNNCKVYRMSGKPDLERLQQSIRLLVSRHEGLRTAFLLTPGGLVQRVDDTADVEIVDLSAGYQTVDDAFRGFVRPFDLQAGNLVRCGVLQLNDEENFLFVDIHHIVCDGVSRDILMNDFKAFYKGATPAPLALRYTDYACWQRQRHGSLKQQQEFWRKKLANKPEGASWLIARNGGVPDMQVAGCYRMELGSHLRTAASRLARASGVSDFMLLLSVYYILLSKVSGGTDITIGTESLGRPQERLLDVVGTFVNLLPLRLQFDENTPYAELLQMVRNVVLEAFEHQDYQYEDMVSMLRADGNTVPALIDAHFSLITARPATIEPDDLDFVPCEDLWIATTDHPLSLQIAEEGDCWNLYFIYNKALYEAEEIGLLAAYYKNITEAVLENGSIHINGIKPEVVIS</sequence>
<dbReference type="Gene3D" id="3.30.70.250">
    <property type="entry name" value="Malonyl-CoA ACP transacylase, ACP-binding"/>
    <property type="match status" value="1"/>
</dbReference>
<dbReference type="Pfam" id="PF00501">
    <property type="entry name" value="AMP-binding"/>
    <property type="match status" value="2"/>
</dbReference>
<dbReference type="PROSITE" id="PS00455">
    <property type="entry name" value="AMP_BINDING"/>
    <property type="match status" value="2"/>
</dbReference>
<keyword evidence="4" id="KW-0597">Phosphoprotein</keyword>
<evidence type="ECO:0000256" key="6">
    <source>
        <dbReference type="ARBA" id="ARBA00022737"/>
    </source>
</evidence>
<dbReference type="InterPro" id="IPR010060">
    <property type="entry name" value="NRPS_synth"/>
</dbReference>
<keyword evidence="11" id="KW-1185">Reference proteome</keyword>
<dbReference type="Proteomes" id="UP000570474">
    <property type="component" value="Unassembled WGS sequence"/>
</dbReference>
<dbReference type="InterPro" id="IPR016035">
    <property type="entry name" value="Acyl_Trfase/lysoPLipase"/>
</dbReference>
<dbReference type="EMBL" id="JABAIA010000003">
    <property type="protein sequence ID" value="NLR68040.1"/>
    <property type="molecule type" value="Genomic_DNA"/>
</dbReference>
<dbReference type="Pfam" id="PF00550">
    <property type="entry name" value="PP-binding"/>
    <property type="match status" value="3"/>
</dbReference>
<dbReference type="GO" id="GO:0004315">
    <property type="term" value="F:3-oxoacyl-[acyl-carrier-protein] synthase activity"/>
    <property type="evidence" value="ECO:0007669"/>
    <property type="project" value="InterPro"/>
</dbReference>
<evidence type="ECO:0000256" key="7">
    <source>
        <dbReference type="ARBA" id="ARBA00029443"/>
    </source>
</evidence>
<dbReference type="InterPro" id="IPR014043">
    <property type="entry name" value="Acyl_transferase_dom"/>
</dbReference>
<dbReference type="GO" id="GO:0044550">
    <property type="term" value="P:secondary metabolite biosynthetic process"/>
    <property type="evidence" value="ECO:0007669"/>
    <property type="project" value="TreeGrafter"/>
</dbReference>
<comment type="similarity">
    <text evidence="7">In the C-terminal section; belongs to the NRP synthetase family.</text>
</comment>
<gene>
    <name evidence="10" type="ORF">HGH92_27290</name>
</gene>
<dbReference type="InterPro" id="IPR001227">
    <property type="entry name" value="Ac_transferase_dom_sf"/>
</dbReference>
<dbReference type="Gene3D" id="3.30.70.3290">
    <property type="match status" value="1"/>
</dbReference>
<dbReference type="InterPro" id="IPR036291">
    <property type="entry name" value="NAD(P)-bd_dom_sf"/>
</dbReference>
<dbReference type="Gene3D" id="3.40.366.10">
    <property type="entry name" value="Malonyl-Coenzyme A Acyl Carrier Protein, domain 2"/>
    <property type="match status" value="1"/>
</dbReference>
<dbReference type="Pfam" id="PF00698">
    <property type="entry name" value="Acyl_transf_1"/>
    <property type="match status" value="1"/>
</dbReference>
<dbReference type="CDD" id="cd00833">
    <property type="entry name" value="PKS"/>
    <property type="match status" value="1"/>
</dbReference>
<dbReference type="Gene3D" id="3.30.559.10">
    <property type="entry name" value="Chloramphenicol acetyltransferase-like domain"/>
    <property type="match status" value="4"/>
</dbReference>
<dbReference type="GO" id="GO:0006633">
    <property type="term" value="P:fatty acid biosynthetic process"/>
    <property type="evidence" value="ECO:0007669"/>
    <property type="project" value="InterPro"/>
</dbReference>
<dbReference type="InterPro" id="IPR023213">
    <property type="entry name" value="CAT-like_dom_sf"/>
</dbReference>
<dbReference type="SUPFAM" id="SSF51735">
    <property type="entry name" value="NAD(P)-binding Rossmann-fold domains"/>
    <property type="match status" value="2"/>
</dbReference>
<dbReference type="PANTHER" id="PTHR45527:SF1">
    <property type="entry name" value="FATTY ACID SYNTHASE"/>
    <property type="match status" value="1"/>
</dbReference>
<dbReference type="CDD" id="cd19531">
    <property type="entry name" value="LCL_NRPS-like"/>
    <property type="match status" value="2"/>
</dbReference>
<dbReference type="CDD" id="cd19543">
    <property type="entry name" value="DCL_NRPS"/>
    <property type="match status" value="1"/>
</dbReference>
<dbReference type="RefSeq" id="WP_168873979.1">
    <property type="nucleotide sequence ID" value="NZ_JABAIA010000003.1"/>
</dbReference>
<dbReference type="InterPro" id="IPR020806">
    <property type="entry name" value="PKS_PP-bd"/>
</dbReference>
<dbReference type="Pfam" id="PF02801">
    <property type="entry name" value="Ketoacyl-synt_C"/>
    <property type="match status" value="1"/>
</dbReference>
<dbReference type="CDD" id="cd08953">
    <property type="entry name" value="KR_2_SDR_x"/>
    <property type="match status" value="1"/>
</dbReference>
<dbReference type="SUPFAM" id="SSF47336">
    <property type="entry name" value="ACP-like"/>
    <property type="match status" value="3"/>
</dbReference>
<evidence type="ECO:0000256" key="4">
    <source>
        <dbReference type="ARBA" id="ARBA00022553"/>
    </source>
</evidence>
<dbReference type="InterPro" id="IPR000873">
    <property type="entry name" value="AMP-dep_synth/lig_dom"/>
</dbReference>
<keyword evidence="5" id="KW-0808">Transferase</keyword>
<dbReference type="InterPro" id="IPR010071">
    <property type="entry name" value="AA_adenyl_dom"/>
</dbReference>
<dbReference type="NCBIfam" id="TIGR01733">
    <property type="entry name" value="AA-adenyl-dom"/>
    <property type="match status" value="2"/>
</dbReference>
<evidence type="ECO:0000313" key="10">
    <source>
        <dbReference type="EMBL" id="NLR68040.1"/>
    </source>
</evidence>
<dbReference type="PROSITE" id="PS50075">
    <property type="entry name" value="CARRIER"/>
    <property type="match status" value="3"/>
</dbReference>
<dbReference type="InterPro" id="IPR016036">
    <property type="entry name" value="Malonyl_transacylase_ACP-bd"/>
</dbReference>
<dbReference type="CDD" id="cd19534">
    <property type="entry name" value="E_NRPS"/>
    <property type="match status" value="1"/>
</dbReference>
<dbReference type="SUPFAM" id="SSF53901">
    <property type="entry name" value="Thiolase-like"/>
    <property type="match status" value="1"/>
</dbReference>
<dbReference type="InterPro" id="IPR014031">
    <property type="entry name" value="Ketoacyl_synth_C"/>
</dbReference>
<dbReference type="SMART" id="SM00822">
    <property type="entry name" value="PKS_KR"/>
    <property type="match status" value="1"/>
</dbReference>
<dbReference type="SUPFAM" id="SSF52151">
    <property type="entry name" value="FabD/lysophospholipase-like"/>
    <property type="match status" value="1"/>
</dbReference>
<dbReference type="Pfam" id="PF00668">
    <property type="entry name" value="Condensation"/>
    <property type="match status" value="4"/>
</dbReference>
<dbReference type="Pfam" id="PF22621">
    <property type="entry name" value="CurL-like_PKS_C"/>
    <property type="match status" value="1"/>
</dbReference>
<dbReference type="InterPro" id="IPR009081">
    <property type="entry name" value="PP-bd_ACP"/>
</dbReference>
<dbReference type="Pfam" id="PF13193">
    <property type="entry name" value="AMP-binding_C"/>
    <property type="match status" value="2"/>
</dbReference>
<dbReference type="NCBIfam" id="TIGR01720">
    <property type="entry name" value="NRPS-para261"/>
    <property type="match status" value="1"/>
</dbReference>
<dbReference type="FunFam" id="3.30.300.30:FF:000010">
    <property type="entry name" value="Enterobactin synthetase component F"/>
    <property type="match status" value="1"/>
</dbReference>